<gene>
    <name evidence="2" type="ORF">PPGU16_33460</name>
</gene>
<dbReference type="AlphaFoldDB" id="A0A7I8BPP0"/>
<accession>A0A7I8BPP0</accession>
<evidence type="ECO:0000256" key="1">
    <source>
        <dbReference type="SAM" id="MobiDB-lite"/>
    </source>
</evidence>
<proteinExistence type="predicted"/>
<reference evidence="2 3" key="1">
    <citation type="journal article" date="2020" name="Genes (Basel)">
        <title>Genomic Comparison of Insect Gut Symbionts from Divergent Burkholderia Subclades.</title>
        <authorList>
            <person name="Takeshita K."/>
            <person name="Kikuchi Y."/>
        </authorList>
    </citation>
    <scope>NUCLEOTIDE SEQUENCE [LARGE SCALE GENOMIC DNA]</scope>
    <source>
        <strain evidence="2 3">PGU16</strain>
    </source>
</reference>
<protein>
    <submittedName>
        <fullName evidence="2">Uncharacterized protein</fullName>
    </submittedName>
</protein>
<evidence type="ECO:0000313" key="2">
    <source>
        <dbReference type="EMBL" id="BCF90279.1"/>
    </source>
</evidence>
<dbReference type="Proteomes" id="UP000510888">
    <property type="component" value="Chromosome 2"/>
</dbReference>
<organism evidence="2 3">
    <name type="scientific">Paraburkholderia largidicola</name>
    <dbReference type="NCBI Taxonomy" id="3014751"/>
    <lineage>
        <taxon>Bacteria</taxon>
        <taxon>Pseudomonadati</taxon>
        <taxon>Pseudomonadota</taxon>
        <taxon>Betaproteobacteria</taxon>
        <taxon>Burkholderiales</taxon>
        <taxon>Burkholderiaceae</taxon>
        <taxon>Paraburkholderia</taxon>
    </lineage>
</organism>
<dbReference type="KEGG" id="plad:PPGU16_33460"/>
<dbReference type="EMBL" id="AP023175">
    <property type="protein sequence ID" value="BCF90279.1"/>
    <property type="molecule type" value="Genomic_DNA"/>
</dbReference>
<feature type="region of interest" description="Disordered" evidence="1">
    <location>
        <begin position="30"/>
        <end position="54"/>
    </location>
</feature>
<feature type="compositionally biased region" description="Basic and acidic residues" evidence="1">
    <location>
        <begin position="30"/>
        <end position="46"/>
    </location>
</feature>
<evidence type="ECO:0000313" key="3">
    <source>
        <dbReference type="Proteomes" id="UP000510888"/>
    </source>
</evidence>
<name>A0A7I8BPP0_9BURK</name>
<sequence>MWSTWAYTQFATWAAVDCLAQRAVVQVREAGDAHRENVGNEREPGRRRVKRKNL</sequence>
<keyword evidence="3" id="KW-1185">Reference proteome</keyword>